<feature type="domain" description="TonB-dependent receptor plug" evidence="14">
    <location>
        <begin position="42"/>
        <end position="148"/>
    </location>
</feature>
<evidence type="ECO:0000256" key="3">
    <source>
        <dbReference type="ARBA" id="ARBA00022452"/>
    </source>
</evidence>
<evidence type="ECO:0000313" key="15">
    <source>
        <dbReference type="EMBL" id="SDW90247.1"/>
    </source>
</evidence>
<dbReference type="Proteomes" id="UP000182379">
    <property type="component" value="Unassembled WGS sequence"/>
</dbReference>
<evidence type="ECO:0000256" key="9">
    <source>
        <dbReference type="ARBA" id="ARBA00023237"/>
    </source>
</evidence>
<proteinExistence type="inferred from homology"/>
<dbReference type="PROSITE" id="PS52016">
    <property type="entry name" value="TONB_DEPENDENT_REC_3"/>
    <property type="match status" value="1"/>
</dbReference>
<keyword evidence="2 10" id="KW-0813">Transport</keyword>
<gene>
    <name evidence="15" type="ORF">SAMN05216495_10862</name>
</gene>
<feature type="domain" description="TonB-dependent receptor-like beta-barrel" evidence="13">
    <location>
        <begin position="200"/>
        <end position="619"/>
    </location>
</feature>
<comment type="similarity">
    <text evidence="10 11">Belongs to the TonB-dependent receptor family.</text>
</comment>
<dbReference type="GO" id="GO:0009279">
    <property type="term" value="C:cell outer membrane"/>
    <property type="evidence" value="ECO:0007669"/>
    <property type="project" value="UniProtKB-SubCell"/>
</dbReference>
<dbReference type="InterPro" id="IPR037066">
    <property type="entry name" value="Plug_dom_sf"/>
</dbReference>
<keyword evidence="6 11" id="KW-0798">TonB box</keyword>
<organism evidence="15 16">
    <name type="scientific">Acidaminococcus fermentans</name>
    <dbReference type="NCBI Taxonomy" id="905"/>
    <lineage>
        <taxon>Bacteria</taxon>
        <taxon>Bacillati</taxon>
        <taxon>Bacillota</taxon>
        <taxon>Negativicutes</taxon>
        <taxon>Acidaminococcales</taxon>
        <taxon>Acidaminococcaceae</taxon>
        <taxon>Acidaminococcus</taxon>
    </lineage>
</organism>
<evidence type="ECO:0000259" key="14">
    <source>
        <dbReference type="Pfam" id="PF07715"/>
    </source>
</evidence>
<evidence type="ECO:0000256" key="6">
    <source>
        <dbReference type="ARBA" id="ARBA00023077"/>
    </source>
</evidence>
<dbReference type="InterPro" id="IPR039426">
    <property type="entry name" value="TonB-dep_rcpt-like"/>
</dbReference>
<dbReference type="CDD" id="cd01347">
    <property type="entry name" value="ligand_gated_channel"/>
    <property type="match status" value="1"/>
</dbReference>
<reference evidence="15 16" key="1">
    <citation type="submission" date="2016-10" db="EMBL/GenBank/DDBJ databases">
        <authorList>
            <person name="Varghese N."/>
            <person name="Submissions S."/>
        </authorList>
    </citation>
    <scope>NUCLEOTIDE SEQUENCE [LARGE SCALE GENOMIC DNA]</scope>
    <source>
        <strain evidence="15 16">WCC6</strain>
    </source>
</reference>
<keyword evidence="5 12" id="KW-0732">Signal</keyword>
<evidence type="ECO:0000256" key="4">
    <source>
        <dbReference type="ARBA" id="ARBA00022692"/>
    </source>
</evidence>
<evidence type="ECO:0000256" key="11">
    <source>
        <dbReference type="RuleBase" id="RU003357"/>
    </source>
</evidence>
<evidence type="ECO:0000256" key="12">
    <source>
        <dbReference type="SAM" id="SignalP"/>
    </source>
</evidence>
<dbReference type="AlphaFoldDB" id="A0A1H2XBR7"/>
<keyword evidence="8 15" id="KW-0675">Receptor</keyword>
<feature type="chain" id="PRO_5032938933" evidence="12">
    <location>
        <begin position="25"/>
        <end position="645"/>
    </location>
</feature>
<comment type="subcellular location">
    <subcellularLocation>
        <location evidence="1 10">Cell outer membrane</location>
        <topology evidence="1 10">Multi-pass membrane protein</topology>
    </subcellularLocation>
</comment>
<dbReference type="InterPro" id="IPR012910">
    <property type="entry name" value="Plug_dom"/>
</dbReference>
<keyword evidence="4 10" id="KW-0812">Transmembrane</keyword>
<evidence type="ECO:0000256" key="1">
    <source>
        <dbReference type="ARBA" id="ARBA00004571"/>
    </source>
</evidence>
<keyword evidence="7 10" id="KW-0472">Membrane</keyword>
<evidence type="ECO:0000256" key="5">
    <source>
        <dbReference type="ARBA" id="ARBA00022729"/>
    </source>
</evidence>
<comment type="caution">
    <text evidence="15">The sequence shown here is derived from an EMBL/GenBank/DDBJ whole genome shotgun (WGS) entry which is preliminary data.</text>
</comment>
<name>A0A1H2XBR7_ACIFE</name>
<dbReference type="GO" id="GO:0015344">
    <property type="term" value="F:siderophore uptake transmembrane transporter activity"/>
    <property type="evidence" value="ECO:0007669"/>
    <property type="project" value="TreeGrafter"/>
</dbReference>
<evidence type="ECO:0000256" key="7">
    <source>
        <dbReference type="ARBA" id="ARBA00023136"/>
    </source>
</evidence>
<keyword evidence="9 10" id="KW-0998">Cell outer membrane</keyword>
<dbReference type="EMBL" id="FNOP01000008">
    <property type="protein sequence ID" value="SDW90247.1"/>
    <property type="molecule type" value="Genomic_DNA"/>
</dbReference>
<dbReference type="SUPFAM" id="SSF56935">
    <property type="entry name" value="Porins"/>
    <property type="match status" value="1"/>
</dbReference>
<dbReference type="Gene3D" id="2.40.170.20">
    <property type="entry name" value="TonB-dependent receptor, beta-barrel domain"/>
    <property type="match status" value="1"/>
</dbReference>
<evidence type="ECO:0000313" key="16">
    <source>
        <dbReference type="Proteomes" id="UP000182379"/>
    </source>
</evidence>
<keyword evidence="3 10" id="KW-1134">Transmembrane beta strand</keyword>
<dbReference type="InterPro" id="IPR000531">
    <property type="entry name" value="Beta-barrel_TonB"/>
</dbReference>
<evidence type="ECO:0000256" key="10">
    <source>
        <dbReference type="PROSITE-ProRule" id="PRU01360"/>
    </source>
</evidence>
<accession>A0A1H2XBR7</accession>
<dbReference type="PANTHER" id="PTHR30069">
    <property type="entry name" value="TONB-DEPENDENT OUTER MEMBRANE RECEPTOR"/>
    <property type="match status" value="1"/>
</dbReference>
<evidence type="ECO:0000256" key="8">
    <source>
        <dbReference type="ARBA" id="ARBA00023170"/>
    </source>
</evidence>
<dbReference type="PANTHER" id="PTHR30069:SF29">
    <property type="entry name" value="HEMOGLOBIN AND HEMOGLOBIN-HAPTOGLOBIN-BINDING PROTEIN 1-RELATED"/>
    <property type="match status" value="1"/>
</dbReference>
<dbReference type="RefSeq" id="WP_074706007.1">
    <property type="nucleotide sequence ID" value="NZ_FNOP01000008.1"/>
</dbReference>
<dbReference type="Pfam" id="PF00593">
    <property type="entry name" value="TonB_dep_Rec_b-barrel"/>
    <property type="match status" value="1"/>
</dbReference>
<sequence length="645" mass="72640">MRKRKLLWGGVPALVLLVCTAVQAAPQKIVITATRNATGEDRVPAGVTVLTPKDWEKTGALTVRDALERVPGLNVVEGGMTGNKVSLRGMGNGSTLILVDGRRLAGEDSPQTMNVYELNRLNLDRVRRIEVVRGAASALYGSDAMGGIIQIFTRKPGRAGGYAGTRIGTREKTVYGGVSTGKVGKLDLSVDAKLQDLRKMTNGGYSNFYGPRRFLDITGTYRFDSSRSLEFGASYLREQLRQDTAAGKLPMHGYSSVASREWNDNNRQDYHLRYSGSDARNDYNVLLYTNRLGKESHTATPLLGRDFDHSEYRTWGAEFKNAYTASDRHTLTYGAEYRKEKAGGTRMGRGTGDYRLEWSGGQAKPWSSAQVETSGAYLQDEWDLGGNVYFVPGLRYDHYQSFGGRWSPRAGLTWKMTPGLSVKTNYGWGYRAPTIFELYARMERAMGMVYEVDGNPDLRPEKSRDFDFALEMQRGKSSGSVRYFHNKIDDMIRTHLLGFYGGRLRYQYENIDKAQTQGVEAEGKYAFDRHWSLGAGYTYLDARNRKDHSRLTGDARTSSNVELSWKDGGAHPWTLTLDNRWYRDYLNDDGRQYTYSLTGFHAVKDLGHRTTLQLGVDNLFDKKFGREDLMGLYGRTWEAGVELKW</sequence>
<feature type="signal peptide" evidence="12">
    <location>
        <begin position="1"/>
        <end position="24"/>
    </location>
</feature>
<protein>
    <submittedName>
        <fullName evidence="15">Outer membrane receptor for ferrienterochelin and colicins</fullName>
    </submittedName>
</protein>
<evidence type="ECO:0000259" key="13">
    <source>
        <dbReference type="Pfam" id="PF00593"/>
    </source>
</evidence>
<dbReference type="Pfam" id="PF07715">
    <property type="entry name" value="Plug"/>
    <property type="match status" value="1"/>
</dbReference>
<dbReference type="InterPro" id="IPR036942">
    <property type="entry name" value="Beta-barrel_TonB_sf"/>
</dbReference>
<evidence type="ECO:0000256" key="2">
    <source>
        <dbReference type="ARBA" id="ARBA00022448"/>
    </source>
</evidence>
<dbReference type="GO" id="GO:0044718">
    <property type="term" value="P:siderophore transmembrane transport"/>
    <property type="evidence" value="ECO:0007669"/>
    <property type="project" value="TreeGrafter"/>
</dbReference>
<dbReference type="Gene3D" id="2.170.130.10">
    <property type="entry name" value="TonB-dependent receptor, plug domain"/>
    <property type="match status" value="1"/>
</dbReference>